<evidence type="ECO:0000259" key="1">
    <source>
        <dbReference type="Pfam" id="PF14344"/>
    </source>
</evidence>
<dbReference type="AlphaFoldDB" id="A0A1G8JXJ1"/>
<accession>A0A1G8JXJ1</accession>
<reference evidence="3" key="1">
    <citation type="submission" date="2016-10" db="EMBL/GenBank/DDBJ databases">
        <authorList>
            <person name="Varghese N."/>
            <person name="Submissions S."/>
        </authorList>
    </citation>
    <scope>NUCLEOTIDE SEQUENCE [LARGE SCALE GENOMIC DNA]</scope>
    <source>
        <strain evidence="3">DSM 15363</strain>
    </source>
</reference>
<organism evidence="2 3">
    <name type="scientific">Winogradskyella thalassocola</name>
    <dbReference type="NCBI Taxonomy" id="262004"/>
    <lineage>
        <taxon>Bacteria</taxon>
        <taxon>Pseudomonadati</taxon>
        <taxon>Bacteroidota</taxon>
        <taxon>Flavobacteriia</taxon>
        <taxon>Flavobacteriales</taxon>
        <taxon>Flavobacteriaceae</taxon>
        <taxon>Winogradskyella</taxon>
    </lineage>
</organism>
<feature type="domain" description="DUF4397" evidence="1">
    <location>
        <begin position="25"/>
        <end position="152"/>
    </location>
</feature>
<evidence type="ECO:0000313" key="3">
    <source>
        <dbReference type="Proteomes" id="UP000199492"/>
    </source>
</evidence>
<dbReference type="Proteomes" id="UP000199492">
    <property type="component" value="Unassembled WGS sequence"/>
</dbReference>
<gene>
    <name evidence="2" type="ORF">SAMN04489796_1101</name>
</gene>
<dbReference type="EMBL" id="FNCZ01000010">
    <property type="protein sequence ID" value="SDI35878.1"/>
    <property type="molecule type" value="Genomic_DNA"/>
</dbReference>
<dbReference type="InterPro" id="IPR025510">
    <property type="entry name" value="DUF4397"/>
</dbReference>
<name>A0A1G8JXJ1_9FLAO</name>
<sequence>MEKKDFLTILTIMLTSLFTFAQTARIQAIHNSADLAAETVDVYLNDIILLNDFQFRTASPFIDAPAGVELSLKVAPGNSASSADAIYEINPTLAANETYILVADGNISASGYTATSNFAIEVFAGAREAASTIGNTDILVHHGASDAPTVDVNEVTGPAILVDDISYP</sequence>
<dbReference type="OrthoDB" id="951108at2"/>
<proteinExistence type="predicted"/>
<dbReference type="Pfam" id="PF14344">
    <property type="entry name" value="DUF4397"/>
    <property type="match status" value="1"/>
</dbReference>
<keyword evidence="3" id="KW-1185">Reference proteome</keyword>
<evidence type="ECO:0000313" key="2">
    <source>
        <dbReference type="EMBL" id="SDI35878.1"/>
    </source>
</evidence>
<dbReference type="STRING" id="262004.SAMN04489796_1101"/>
<feature type="non-terminal residue" evidence="2">
    <location>
        <position position="168"/>
    </location>
</feature>
<protein>
    <recommendedName>
        <fullName evidence="1">DUF4397 domain-containing protein</fullName>
    </recommendedName>
</protein>
<dbReference type="RefSeq" id="WP_139181096.1">
    <property type="nucleotide sequence ID" value="NZ_FNCZ01000010.1"/>
</dbReference>